<gene>
    <name evidence="12 13" type="primary">corA</name>
    <name evidence="13" type="ORF">NCTC13337_00461</name>
</gene>
<keyword evidence="8 12" id="KW-0406">Ion transport</keyword>
<evidence type="ECO:0000256" key="4">
    <source>
        <dbReference type="ARBA" id="ARBA00022475"/>
    </source>
</evidence>
<dbReference type="RefSeq" id="WP_072576448.1">
    <property type="nucleotide sequence ID" value="NZ_LWHB01000073.1"/>
</dbReference>
<keyword evidence="4 12" id="KW-1003">Cell membrane</keyword>
<keyword evidence="9 12" id="KW-0472">Membrane</keyword>
<comment type="subcellular location">
    <subcellularLocation>
        <location evidence="1">Cell membrane</location>
        <topology evidence="1">Multi-pass membrane protein</topology>
    </subcellularLocation>
    <subcellularLocation>
        <location evidence="12">Membrane</location>
        <topology evidence="12">Multi-pass membrane protein</topology>
    </subcellularLocation>
</comment>
<dbReference type="NCBIfam" id="TIGR00383">
    <property type="entry name" value="corA"/>
    <property type="match status" value="1"/>
</dbReference>
<dbReference type="AlphaFoldDB" id="A0A380MPU1"/>
<evidence type="ECO:0000256" key="6">
    <source>
        <dbReference type="ARBA" id="ARBA00022842"/>
    </source>
</evidence>
<feature type="transmembrane region" description="Helical" evidence="12">
    <location>
        <begin position="280"/>
        <end position="300"/>
    </location>
</feature>
<dbReference type="GO" id="GO:0015095">
    <property type="term" value="F:magnesium ion transmembrane transporter activity"/>
    <property type="evidence" value="ECO:0007669"/>
    <property type="project" value="UniProtKB-UniRule"/>
</dbReference>
<keyword evidence="5 12" id="KW-0812">Transmembrane</keyword>
<dbReference type="Gene3D" id="3.30.460.20">
    <property type="entry name" value="CorA soluble domain-like"/>
    <property type="match status" value="1"/>
</dbReference>
<dbReference type="GO" id="GO:0005886">
    <property type="term" value="C:plasma membrane"/>
    <property type="evidence" value="ECO:0007669"/>
    <property type="project" value="UniProtKB-SubCell"/>
</dbReference>
<dbReference type="SUPFAM" id="SSF144083">
    <property type="entry name" value="Magnesium transport protein CorA, transmembrane region"/>
    <property type="match status" value="1"/>
</dbReference>
<dbReference type="Proteomes" id="UP000254601">
    <property type="component" value="Unassembled WGS sequence"/>
</dbReference>
<dbReference type="InterPro" id="IPR004488">
    <property type="entry name" value="Mg/Co-transport_prot_CorA"/>
</dbReference>
<comment type="function">
    <text evidence="11">Mediates influx of magnesium ions. Alternates between open and closed states. Activated by low cytoplasmic Mg(2+) levels. Inactive when cytoplasmic Mg(2+) levels are high.</text>
</comment>
<keyword evidence="6 12" id="KW-0460">Magnesium</keyword>
<dbReference type="PANTHER" id="PTHR46494:SF1">
    <property type="entry name" value="CORA FAMILY METAL ION TRANSPORTER (EUROFUNG)"/>
    <property type="match status" value="1"/>
</dbReference>
<dbReference type="CDD" id="cd12828">
    <property type="entry name" value="TmCorA-like_1"/>
    <property type="match status" value="1"/>
</dbReference>
<evidence type="ECO:0000256" key="9">
    <source>
        <dbReference type="ARBA" id="ARBA00023136"/>
    </source>
</evidence>
<comment type="catalytic activity">
    <reaction evidence="10">
        <text>Mg(2+)(in) = Mg(2+)(out)</text>
        <dbReference type="Rhea" id="RHEA:29827"/>
        <dbReference type="ChEBI" id="CHEBI:18420"/>
    </reaction>
</comment>
<accession>A0A380MPU1</accession>
<dbReference type="InterPro" id="IPR002523">
    <property type="entry name" value="MgTranspt_CorA/ZnTranspt_ZntB"/>
</dbReference>
<dbReference type="EMBL" id="UHIC01000001">
    <property type="protein sequence ID" value="SUO93913.1"/>
    <property type="molecule type" value="Genomic_DNA"/>
</dbReference>
<evidence type="ECO:0000256" key="10">
    <source>
        <dbReference type="ARBA" id="ARBA00034269"/>
    </source>
</evidence>
<evidence type="ECO:0000256" key="12">
    <source>
        <dbReference type="RuleBase" id="RU362010"/>
    </source>
</evidence>
<dbReference type="InterPro" id="IPR045861">
    <property type="entry name" value="CorA_cytoplasmic_dom"/>
</dbReference>
<proteinExistence type="inferred from homology"/>
<evidence type="ECO:0000256" key="1">
    <source>
        <dbReference type="ARBA" id="ARBA00004651"/>
    </source>
</evidence>
<sequence length="338" mass="39371">MAKKISSHAPVTITRTDFSLHEQVETALTLEEFFAVHGKHPHTLDMPLTWFHFSGINDAQTLEKILSPYDIHELVIEDMTNSSQQTKAEIYKGYLFIVARTFHYRNNTLGYDQLFMIVLPNLLLTFEPRHNTHLSPVSEGFDPEDRESADLNSGFLAYALLDCVVERYYGAIDALLSKIEKNDRKLFSSNSNLTLNKVHKLKQDSIRILSTVRRMNDTLTQLMRWNNPFINQHTKTYLRDLVDTTLQMRDRMDYGREMIQSLTDTYLNLQSNQLNLQMRLLTVITIIFMPLTLLTGIYGMNFDNMPELHTKYGYFILLGVMGLIVGFLLFIFRRKNWL</sequence>
<dbReference type="PANTHER" id="PTHR46494">
    <property type="entry name" value="CORA FAMILY METAL ION TRANSPORTER (EUROFUNG)"/>
    <property type="match status" value="1"/>
</dbReference>
<dbReference type="GO" id="GO:0050897">
    <property type="term" value="F:cobalt ion binding"/>
    <property type="evidence" value="ECO:0007669"/>
    <property type="project" value="TreeGrafter"/>
</dbReference>
<reference evidence="13 14" key="1">
    <citation type="submission" date="2018-06" db="EMBL/GenBank/DDBJ databases">
        <authorList>
            <consortium name="Pathogen Informatics"/>
            <person name="Doyle S."/>
        </authorList>
    </citation>
    <scope>NUCLEOTIDE SEQUENCE [LARGE SCALE GENOMIC DNA]</scope>
    <source>
        <strain evidence="13 14">NCTC13337</strain>
    </source>
</reference>
<name>A0A380MPU1_9GAMM</name>
<feature type="transmembrane region" description="Helical" evidence="12">
    <location>
        <begin position="312"/>
        <end position="332"/>
    </location>
</feature>
<evidence type="ECO:0000256" key="2">
    <source>
        <dbReference type="ARBA" id="ARBA00009765"/>
    </source>
</evidence>
<protein>
    <recommendedName>
        <fullName evidence="12">Magnesium transport protein CorA</fullName>
    </recommendedName>
</protein>
<evidence type="ECO:0000256" key="8">
    <source>
        <dbReference type="ARBA" id="ARBA00023065"/>
    </source>
</evidence>
<dbReference type="GO" id="GO:0015087">
    <property type="term" value="F:cobalt ion transmembrane transporter activity"/>
    <property type="evidence" value="ECO:0007669"/>
    <property type="project" value="UniProtKB-UniRule"/>
</dbReference>
<keyword evidence="3 12" id="KW-0813">Transport</keyword>
<dbReference type="InterPro" id="IPR045863">
    <property type="entry name" value="CorA_TM1_TM2"/>
</dbReference>
<evidence type="ECO:0000256" key="11">
    <source>
        <dbReference type="ARBA" id="ARBA00045497"/>
    </source>
</evidence>
<dbReference type="Pfam" id="PF01544">
    <property type="entry name" value="CorA"/>
    <property type="match status" value="1"/>
</dbReference>
<evidence type="ECO:0000313" key="13">
    <source>
        <dbReference type="EMBL" id="SUO93913.1"/>
    </source>
</evidence>
<organism evidence="13 14">
    <name type="scientific">Suttonella ornithocola</name>
    <dbReference type="NCBI Taxonomy" id="279832"/>
    <lineage>
        <taxon>Bacteria</taxon>
        <taxon>Pseudomonadati</taxon>
        <taxon>Pseudomonadota</taxon>
        <taxon>Gammaproteobacteria</taxon>
        <taxon>Cardiobacteriales</taxon>
        <taxon>Cardiobacteriaceae</taxon>
        <taxon>Suttonella</taxon>
    </lineage>
</organism>
<evidence type="ECO:0000256" key="5">
    <source>
        <dbReference type="ARBA" id="ARBA00022692"/>
    </source>
</evidence>
<dbReference type="GO" id="GO:0000287">
    <property type="term" value="F:magnesium ion binding"/>
    <property type="evidence" value="ECO:0007669"/>
    <property type="project" value="TreeGrafter"/>
</dbReference>
<keyword evidence="7 12" id="KW-1133">Transmembrane helix</keyword>
<dbReference type="FunFam" id="1.20.58.340:FF:000004">
    <property type="entry name" value="Magnesium transport protein CorA"/>
    <property type="match status" value="1"/>
</dbReference>
<evidence type="ECO:0000313" key="14">
    <source>
        <dbReference type="Proteomes" id="UP000254601"/>
    </source>
</evidence>
<comment type="similarity">
    <text evidence="2 12">Belongs to the CorA metal ion transporter (MIT) (TC 1.A.35) family.</text>
</comment>
<dbReference type="SUPFAM" id="SSF143865">
    <property type="entry name" value="CorA soluble domain-like"/>
    <property type="match status" value="1"/>
</dbReference>
<evidence type="ECO:0000256" key="3">
    <source>
        <dbReference type="ARBA" id="ARBA00022448"/>
    </source>
</evidence>
<dbReference type="OrthoDB" id="9803416at2"/>
<keyword evidence="14" id="KW-1185">Reference proteome</keyword>
<evidence type="ECO:0000256" key="7">
    <source>
        <dbReference type="ARBA" id="ARBA00022989"/>
    </source>
</evidence>
<dbReference type="Gene3D" id="1.20.58.340">
    <property type="entry name" value="Magnesium transport protein CorA, transmembrane region"/>
    <property type="match status" value="2"/>
</dbReference>